<dbReference type="AlphaFoldDB" id="A0A1G7W3Y5"/>
<keyword evidence="3" id="KW-1185">Reference proteome</keyword>
<reference evidence="3" key="1">
    <citation type="submission" date="2016-10" db="EMBL/GenBank/DDBJ databases">
        <authorList>
            <person name="Varghese N."/>
            <person name="Submissions S."/>
        </authorList>
    </citation>
    <scope>NUCLEOTIDE SEQUENCE [LARGE SCALE GENOMIC DNA]</scope>
    <source>
        <strain evidence="3">DSM 15363</strain>
    </source>
</reference>
<keyword evidence="1" id="KW-0812">Transmembrane</keyword>
<dbReference type="EMBL" id="FNCZ01000001">
    <property type="protein sequence ID" value="SDG66745.1"/>
    <property type="molecule type" value="Genomic_DNA"/>
</dbReference>
<evidence type="ECO:0000256" key="1">
    <source>
        <dbReference type="SAM" id="Phobius"/>
    </source>
</evidence>
<organism evidence="2 3">
    <name type="scientific">Winogradskyella thalassocola</name>
    <dbReference type="NCBI Taxonomy" id="262004"/>
    <lineage>
        <taxon>Bacteria</taxon>
        <taxon>Pseudomonadati</taxon>
        <taxon>Bacteroidota</taxon>
        <taxon>Flavobacteriia</taxon>
        <taxon>Flavobacteriales</taxon>
        <taxon>Flavobacteriaceae</taxon>
        <taxon>Winogradskyella</taxon>
    </lineage>
</organism>
<feature type="transmembrane region" description="Helical" evidence="1">
    <location>
        <begin position="12"/>
        <end position="34"/>
    </location>
</feature>
<dbReference type="OrthoDB" id="1444072at2"/>
<sequence>MTKNTLLNTAIWVTRLLKIILIIVAISLTGLFVYAQIDKDRFAEEEIVLKANPGYVGVSTIISDVWKDDTEDAKYDSKPYTFGKLKTVSLYINLF</sequence>
<evidence type="ECO:0000313" key="3">
    <source>
        <dbReference type="Proteomes" id="UP000199492"/>
    </source>
</evidence>
<gene>
    <name evidence="2" type="ORF">SAMN04489796_101248</name>
</gene>
<dbReference type="RefSeq" id="WP_092465769.1">
    <property type="nucleotide sequence ID" value="NZ_FNCZ01000001.1"/>
</dbReference>
<keyword evidence="1" id="KW-0472">Membrane</keyword>
<protein>
    <submittedName>
        <fullName evidence="2">Uncharacterized protein</fullName>
    </submittedName>
</protein>
<accession>A0A1G7W3Y5</accession>
<dbReference type="Proteomes" id="UP000199492">
    <property type="component" value="Unassembled WGS sequence"/>
</dbReference>
<name>A0A1G7W3Y5_9FLAO</name>
<keyword evidence="1" id="KW-1133">Transmembrane helix</keyword>
<proteinExistence type="predicted"/>
<dbReference type="STRING" id="262004.SAMN04489796_101248"/>
<evidence type="ECO:0000313" key="2">
    <source>
        <dbReference type="EMBL" id="SDG66745.1"/>
    </source>
</evidence>